<protein>
    <submittedName>
        <fullName evidence="2">Uncharacterized protein</fullName>
    </submittedName>
</protein>
<dbReference type="AlphaFoldDB" id="A0ABD3E679"/>
<dbReference type="InterPro" id="IPR045882">
    <property type="entry name" value="GPT1/2"/>
</dbReference>
<feature type="compositionally biased region" description="Polar residues" evidence="1">
    <location>
        <begin position="231"/>
        <end position="243"/>
    </location>
</feature>
<feature type="region of interest" description="Disordered" evidence="1">
    <location>
        <begin position="387"/>
        <end position="414"/>
    </location>
</feature>
<comment type="caution">
    <text evidence="2">The sequence shown here is derived from an EMBL/GenBank/DDBJ whole genome shotgun (WGS) entry which is preliminary data.</text>
</comment>
<evidence type="ECO:0000313" key="3">
    <source>
        <dbReference type="Proteomes" id="UP001632038"/>
    </source>
</evidence>
<dbReference type="PANTHER" id="PTHR33737:SF2">
    <property type="entry name" value="OS12G0102700 PROTEIN"/>
    <property type="match status" value="1"/>
</dbReference>
<feature type="compositionally biased region" description="Polar residues" evidence="1">
    <location>
        <begin position="177"/>
        <end position="191"/>
    </location>
</feature>
<proteinExistence type="predicted"/>
<feature type="region of interest" description="Disordered" evidence="1">
    <location>
        <begin position="226"/>
        <end position="257"/>
    </location>
</feature>
<gene>
    <name evidence="2" type="ORF">CASFOL_006185</name>
</gene>
<sequence length="466" mass="52296">MQSEEKKLSFGFSVSDEKINLIDILTENDDFLVDSPFCASDSFSDSNIGFRVSGFRNSPELEMLQQNDQNQLPSHLMQLRSPSFHRKSLAWDSRFFDSPGVLDPDELSCINTGIKTTEAHLQKRISELKSRPNDDAGFSADWFEIEPSRYKPKSTKMFNVASKALKKVNRSFRNEVKSNQTCTGKSSNKVESTVKRVRGPISSSPRLPNALERNISTISNNSRNLSGIIGANNNSGSSAQTPSHLKRKTESRESRLQNKNISKTTLSSSVDIKKQRSKIHLDVMKSFRGALVGTDENEASRLLNTPKQYSRICSVGSLSANSFKPSELRPPSPQIGFFDENKFPRYHDTARNRSENVLSPDTKKASRHSWARKKLKGTCSEVAKKNIKRPKTDHTDSSFVTDQENRAKKNVPSSDVDQLGTLSRFFAAIDLKEEKLTQLKKRAPLADKTSSYNSGKKYLEIQLVSS</sequence>
<accession>A0ABD3E679</accession>
<dbReference type="EMBL" id="JAVIJP010000007">
    <property type="protein sequence ID" value="KAL3649782.1"/>
    <property type="molecule type" value="Genomic_DNA"/>
</dbReference>
<evidence type="ECO:0000256" key="1">
    <source>
        <dbReference type="SAM" id="MobiDB-lite"/>
    </source>
</evidence>
<feature type="region of interest" description="Disordered" evidence="1">
    <location>
        <begin position="176"/>
        <end position="208"/>
    </location>
</feature>
<evidence type="ECO:0000313" key="2">
    <source>
        <dbReference type="EMBL" id="KAL3649782.1"/>
    </source>
</evidence>
<organism evidence="2 3">
    <name type="scientific">Castilleja foliolosa</name>
    <dbReference type="NCBI Taxonomy" id="1961234"/>
    <lineage>
        <taxon>Eukaryota</taxon>
        <taxon>Viridiplantae</taxon>
        <taxon>Streptophyta</taxon>
        <taxon>Embryophyta</taxon>
        <taxon>Tracheophyta</taxon>
        <taxon>Spermatophyta</taxon>
        <taxon>Magnoliopsida</taxon>
        <taxon>eudicotyledons</taxon>
        <taxon>Gunneridae</taxon>
        <taxon>Pentapetalae</taxon>
        <taxon>asterids</taxon>
        <taxon>lamiids</taxon>
        <taxon>Lamiales</taxon>
        <taxon>Orobanchaceae</taxon>
        <taxon>Pedicularideae</taxon>
        <taxon>Castillejinae</taxon>
        <taxon>Castilleja</taxon>
    </lineage>
</organism>
<dbReference type="PANTHER" id="PTHR33737">
    <property type="entry name" value="OS05G0121800 PROTEIN"/>
    <property type="match status" value="1"/>
</dbReference>
<dbReference type="Proteomes" id="UP001632038">
    <property type="component" value="Unassembled WGS sequence"/>
</dbReference>
<name>A0ABD3E679_9LAMI</name>
<reference evidence="3" key="1">
    <citation type="journal article" date="2024" name="IScience">
        <title>Strigolactones Initiate the Formation of Haustorium-like Structures in Castilleja.</title>
        <authorList>
            <person name="Buerger M."/>
            <person name="Peterson D."/>
            <person name="Chory J."/>
        </authorList>
    </citation>
    <scope>NUCLEOTIDE SEQUENCE [LARGE SCALE GENOMIC DNA]</scope>
</reference>
<keyword evidence="3" id="KW-1185">Reference proteome</keyword>